<proteinExistence type="predicted"/>
<evidence type="ECO:0000313" key="2">
    <source>
        <dbReference type="Proteomes" id="UP001430796"/>
    </source>
</evidence>
<protein>
    <recommendedName>
        <fullName evidence="3">Lipoprotein</fullName>
    </recommendedName>
</protein>
<reference evidence="2" key="2">
    <citation type="submission" date="2022-01" db="EMBL/GenBank/DDBJ databases">
        <title>Lysobacter chinensis sp. nov., a bacterium isolated from cow dung compost.</title>
        <authorList>
            <person name="Zhou L.Y."/>
        </authorList>
    </citation>
    <scope>NUCLEOTIDE SEQUENCE [LARGE SCALE GENOMIC DNA]</scope>
    <source>
        <strain evidence="2">TLK-CK17</strain>
    </source>
</reference>
<dbReference type="RefSeq" id="WP_237056770.1">
    <property type="nucleotide sequence ID" value="NZ_JAKJPO010000019.1"/>
</dbReference>
<dbReference type="PROSITE" id="PS51257">
    <property type="entry name" value="PROKAR_LIPOPROTEIN"/>
    <property type="match status" value="1"/>
</dbReference>
<accession>A0ABS9HZM2</accession>
<evidence type="ECO:0000313" key="1">
    <source>
        <dbReference type="EMBL" id="MCF7223640.1"/>
    </source>
</evidence>
<dbReference type="Proteomes" id="UP001430796">
    <property type="component" value="Unassembled WGS sequence"/>
</dbReference>
<reference evidence="1 2" key="1">
    <citation type="submission" date="2022-01" db="EMBL/GenBank/DDBJ databases">
        <title>Lysobacter chinensis sp. nov., a bacterium isolated from cow dung compost.</title>
        <authorList>
            <person name="Liu Y."/>
        </authorList>
    </citation>
    <scope>NUCLEOTIDE SEQUENCE [LARGE SCALE GENOMIC DNA]</scope>
    <source>
        <strain evidence="1 2">TLK-CK17</strain>
    </source>
</reference>
<reference evidence="1 2" key="3">
    <citation type="submission" date="2022-01" db="EMBL/GenBank/DDBJ databases">
        <authorList>
            <person name="Zhou L.Y."/>
        </authorList>
    </citation>
    <scope>NUCLEOTIDE SEQUENCE [LARGE SCALE GENOMIC DNA]</scope>
    <source>
        <strain evidence="1 2">TLK-CK17</strain>
    </source>
</reference>
<gene>
    <name evidence="1" type="ORF">L3V18_17910</name>
</gene>
<sequence>MRSASCRPAHPAPVALALIALVLTGCVDGPGSRHEVRNIDAGGGEAFHSRIRLLPTMAYVECLASDSGRCHYAIFGGSCGSLAAALDTDLIDCAPDSGPRVRFSLAVGERRQVDGLPLDYRHCASARSVPAGASCLRTSGPASSSM</sequence>
<name>A0ABS9HZM2_9GAMM</name>
<evidence type="ECO:0008006" key="3">
    <source>
        <dbReference type="Google" id="ProtNLM"/>
    </source>
</evidence>
<comment type="caution">
    <text evidence="1">The sequence shown here is derived from an EMBL/GenBank/DDBJ whole genome shotgun (WGS) entry which is preliminary data.</text>
</comment>
<keyword evidence="2" id="KW-1185">Reference proteome</keyword>
<dbReference type="EMBL" id="JAKJPO010000019">
    <property type="protein sequence ID" value="MCF7223640.1"/>
    <property type="molecule type" value="Genomic_DNA"/>
</dbReference>
<organism evidence="1 2">
    <name type="scientific">Marilutibacter chinensis</name>
    <dbReference type="NCBI Taxonomy" id="2912247"/>
    <lineage>
        <taxon>Bacteria</taxon>
        <taxon>Pseudomonadati</taxon>
        <taxon>Pseudomonadota</taxon>
        <taxon>Gammaproteobacteria</taxon>
        <taxon>Lysobacterales</taxon>
        <taxon>Lysobacteraceae</taxon>
        <taxon>Marilutibacter</taxon>
    </lineage>
</organism>